<protein>
    <submittedName>
        <fullName evidence="1">dCTP deaminase</fullName>
    </submittedName>
</protein>
<comment type="caution">
    <text evidence="1">The sequence shown here is derived from an EMBL/GenBank/DDBJ whole genome shotgun (WGS) entry which is preliminary data.</text>
</comment>
<evidence type="ECO:0000313" key="1">
    <source>
        <dbReference type="EMBL" id="KAL1231627.1"/>
    </source>
</evidence>
<evidence type="ECO:0000313" key="2">
    <source>
        <dbReference type="Proteomes" id="UP001558632"/>
    </source>
</evidence>
<sequence>MWNRRLTLTELQSTRHHRNAQQAKQSVIFVPQRNRLTLFGEKRTKRPKKVPRDLEFSEIYQHDAANRKMGIH</sequence>
<dbReference type="Proteomes" id="UP001558632">
    <property type="component" value="Unassembled WGS sequence"/>
</dbReference>
<reference evidence="1 2" key="1">
    <citation type="submission" date="2024-07" db="EMBL/GenBank/DDBJ databases">
        <title>Enhanced genomic and transcriptomic resources for Trichinella pseudospiralis and T. spiralis underpin the discovery of pronounced molecular differences between stages and species.</title>
        <authorList>
            <person name="Pasi K.K."/>
            <person name="La Rosa G."/>
            <person name="Gomez-Morales M.A."/>
            <person name="Tosini F."/>
            <person name="Sumanam S."/>
            <person name="Young N.D."/>
            <person name="Chang B.C."/>
            <person name="Robin G.B."/>
        </authorList>
    </citation>
    <scope>NUCLEOTIDE SEQUENCE [LARGE SCALE GENOMIC DNA]</scope>
    <source>
        <strain evidence="1">ISS534</strain>
    </source>
</reference>
<dbReference type="EMBL" id="JBEUSY010000455">
    <property type="protein sequence ID" value="KAL1231627.1"/>
    <property type="molecule type" value="Genomic_DNA"/>
</dbReference>
<name>A0ABR3K9G5_TRISP</name>
<proteinExistence type="predicted"/>
<accession>A0ABR3K9G5</accession>
<organism evidence="1 2">
    <name type="scientific">Trichinella spiralis</name>
    <name type="common">Trichina worm</name>
    <dbReference type="NCBI Taxonomy" id="6334"/>
    <lineage>
        <taxon>Eukaryota</taxon>
        <taxon>Metazoa</taxon>
        <taxon>Ecdysozoa</taxon>
        <taxon>Nematoda</taxon>
        <taxon>Enoplea</taxon>
        <taxon>Dorylaimia</taxon>
        <taxon>Trichinellida</taxon>
        <taxon>Trichinellidae</taxon>
        <taxon>Trichinella</taxon>
    </lineage>
</organism>
<keyword evidence="2" id="KW-1185">Reference proteome</keyword>
<gene>
    <name evidence="1" type="ORF">TSPI_03165</name>
</gene>